<dbReference type="Gene3D" id="2.40.128.110">
    <property type="entry name" value="Lipid/polyisoprenoid-binding, YceI-like"/>
    <property type="match status" value="1"/>
</dbReference>
<accession>A0A1H3T6T9</accession>
<dbReference type="SMART" id="SM00867">
    <property type="entry name" value="YceI"/>
    <property type="match status" value="1"/>
</dbReference>
<evidence type="ECO:0000259" key="2">
    <source>
        <dbReference type="SMART" id="SM00867"/>
    </source>
</evidence>
<evidence type="ECO:0000313" key="3">
    <source>
        <dbReference type="EMBL" id="SDZ45637.1"/>
    </source>
</evidence>
<evidence type="ECO:0000313" key="4">
    <source>
        <dbReference type="Proteomes" id="UP000198891"/>
    </source>
</evidence>
<reference evidence="3 4" key="1">
    <citation type="submission" date="2016-10" db="EMBL/GenBank/DDBJ databases">
        <authorList>
            <person name="de Groot N.N."/>
        </authorList>
    </citation>
    <scope>NUCLEOTIDE SEQUENCE [LARGE SCALE GENOMIC DNA]</scope>
    <source>
        <strain evidence="3 4">CGMCC 4.3491</strain>
    </source>
</reference>
<dbReference type="PANTHER" id="PTHR34406">
    <property type="entry name" value="PROTEIN YCEI"/>
    <property type="match status" value="1"/>
</dbReference>
<keyword evidence="4" id="KW-1185">Reference proteome</keyword>
<feature type="domain" description="Lipid/polyisoprenoid-binding YceI-like" evidence="2">
    <location>
        <begin position="18"/>
        <end position="194"/>
    </location>
</feature>
<dbReference type="STRING" id="381665.SAMN05216554_4019"/>
<name>A0A1H3T6T9_9MICO</name>
<dbReference type="InterPro" id="IPR036761">
    <property type="entry name" value="TTHA0802/YceI-like_sf"/>
</dbReference>
<organism evidence="3 4">
    <name type="scientific">Herbiconiux ginsengi</name>
    <dbReference type="NCBI Taxonomy" id="381665"/>
    <lineage>
        <taxon>Bacteria</taxon>
        <taxon>Bacillati</taxon>
        <taxon>Actinomycetota</taxon>
        <taxon>Actinomycetes</taxon>
        <taxon>Micrococcales</taxon>
        <taxon>Microbacteriaceae</taxon>
        <taxon>Herbiconiux</taxon>
    </lineage>
</organism>
<dbReference type="SUPFAM" id="SSF101874">
    <property type="entry name" value="YceI-like"/>
    <property type="match status" value="1"/>
</dbReference>
<evidence type="ECO:0000256" key="1">
    <source>
        <dbReference type="ARBA" id="ARBA00008812"/>
    </source>
</evidence>
<dbReference type="Proteomes" id="UP000198891">
    <property type="component" value="Unassembled WGS sequence"/>
</dbReference>
<dbReference type="OrthoDB" id="9811006at2"/>
<comment type="similarity">
    <text evidence="1">Belongs to the UPF0312 family.</text>
</comment>
<dbReference type="PANTHER" id="PTHR34406:SF1">
    <property type="entry name" value="PROTEIN YCEI"/>
    <property type="match status" value="1"/>
</dbReference>
<dbReference type="InterPro" id="IPR007372">
    <property type="entry name" value="Lipid/polyisoprenoid-bd_YceI"/>
</dbReference>
<sequence>MTTEEIPVPGTEAWTPGEWLIDPTHSQVTFTIRHALVAVRCAFLDFSGAITVGDSPEDSEVHAEIKTASFTSGFEYRDNRVRTFDDLLASGSFPTITYDSTRVTALAEPDHYRIGGELTVLGKTRPVDLQTRFIGVGRVAEYGTRAGFIAHTTLDRRDFGMTRDTSIVDSVKPLGDGNRLLGWTIDVEINLEAVLTTDPGKYGLDRISEPAK</sequence>
<dbReference type="AlphaFoldDB" id="A0A1H3T6T9"/>
<gene>
    <name evidence="3" type="ORF">SAMN05216554_4019</name>
</gene>
<dbReference type="EMBL" id="FNPZ01000004">
    <property type="protein sequence ID" value="SDZ45637.1"/>
    <property type="molecule type" value="Genomic_DNA"/>
</dbReference>
<dbReference type="Pfam" id="PF04264">
    <property type="entry name" value="YceI"/>
    <property type="match status" value="1"/>
</dbReference>
<proteinExistence type="inferred from homology"/>
<dbReference type="RefSeq" id="WP_092557107.1">
    <property type="nucleotide sequence ID" value="NZ_FNPZ01000004.1"/>
</dbReference>
<protein>
    <submittedName>
        <fullName evidence="3">Polyisoprenoid-binding protein YceI</fullName>
    </submittedName>
</protein>